<name>A0ABQ9YRJ4_9CRUS</name>
<dbReference type="Proteomes" id="UP001234178">
    <property type="component" value="Unassembled WGS sequence"/>
</dbReference>
<dbReference type="EMBL" id="JAOYFB010000001">
    <property type="protein sequence ID" value="KAK4003115.1"/>
    <property type="molecule type" value="Genomic_DNA"/>
</dbReference>
<reference evidence="1 2" key="1">
    <citation type="journal article" date="2023" name="Nucleic Acids Res.">
        <title>The hologenome of Daphnia magna reveals possible DNA methylation and microbiome-mediated evolution of the host genome.</title>
        <authorList>
            <person name="Chaturvedi A."/>
            <person name="Li X."/>
            <person name="Dhandapani V."/>
            <person name="Marshall H."/>
            <person name="Kissane S."/>
            <person name="Cuenca-Cambronero M."/>
            <person name="Asole G."/>
            <person name="Calvet F."/>
            <person name="Ruiz-Romero M."/>
            <person name="Marangio P."/>
            <person name="Guigo R."/>
            <person name="Rago D."/>
            <person name="Mirbahai L."/>
            <person name="Eastwood N."/>
            <person name="Colbourne J.K."/>
            <person name="Zhou J."/>
            <person name="Mallon E."/>
            <person name="Orsini L."/>
        </authorList>
    </citation>
    <scope>NUCLEOTIDE SEQUENCE [LARGE SCALE GENOMIC DNA]</scope>
    <source>
        <strain evidence="1">LRV0_1</strain>
    </source>
</reference>
<sequence length="85" mass="9793">MCERVNHDYGIKSDKSTLMPIVQYRPSKLRSSTLNFPERGTCLRVYKTVANKTIHSQVPSRLNFGTDQLWNLPFILDRVIVNGVK</sequence>
<protein>
    <submittedName>
        <fullName evidence="1">Uncharacterized protein</fullName>
    </submittedName>
</protein>
<evidence type="ECO:0000313" key="2">
    <source>
        <dbReference type="Proteomes" id="UP001234178"/>
    </source>
</evidence>
<gene>
    <name evidence="1" type="ORF">OUZ56_004897</name>
</gene>
<keyword evidence="2" id="KW-1185">Reference proteome</keyword>
<accession>A0ABQ9YRJ4</accession>
<organism evidence="1 2">
    <name type="scientific">Daphnia magna</name>
    <dbReference type="NCBI Taxonomy" id="35525"/>
    <lineage>
        <taxon>Eukaryota</taxon>
        <taxon>Metazoa</taxon>
        <taxon>Ecdysozoa</taxon>
        <taxon>Arthropoda</taxon>
        <taxon>Crustacea</taxon>
        <taxon>Branchiopoda</taxon>
        <taxon>Diplostraca</taxon>
        <taxon>Cladocera</taxon>
        <taxon>Anomopoda</taxon>
        <taxon>Daphniidae</taxon>
        <taxon>Daphnia</taxon>
    </lineage>
</organism>
<proteinExistence type="predicted"/>
<comment type="caution">
    <text evidence="1">The sequence shown here is derived from an EMBL/GenBank/DDBJ whole genome shotgun (WGS) entry which is preliminary data.</text>
</comment>
<evidence type="ECO:0000313" key="1">
    <source>
        <dbReference type="EMBL" id="KAK4003115.1"/>
    </source>
</evidence>